<dbReference type="Pfam" id="PF02687">
    <property type="entry name" value="FtsX"/>
    <property type="match status" value="1"/>
</dbReference>
<feature type="transmembrane region" description="Helical" evidence="7">
    <location>
        <begin position="297"/>
        <end position="321"/>
    </location>
</feature>
<feature type="transmembrane region" description="Helical" evidence="7">
    <location>
        <begin position="383"/>
        <end position="403"/>
    </location>
</feature>
<dbReference type="PANTHER" id="PTHR30572">
    <property type="entry name" value="MEMBRANE COMPONENT OF TRANSPORTER-RELATED"/>
    <property type="match status" value="1"/>
</dbReference>
<dbReference type="InterPro" id="IPR050250">
    <property type="entry name" value="Macrolide_Exporter_MacB"/>
</dbReference>
<evidence type="ECO:0000256" key="5">
    <source>
        <dbReference type="ARBA" id="ARBA00023136"/>
    </source>
</evidence>
<keyword evidence="4 7" id="KW-1133">Transmembrane helix</keyword>
<feature type="domain" description="ABC3 transporter permease C-terminal" evidence="8">
    <location>
        <begin position="301"/>
        <end position="413"/>
    </location>
</feature>
<dbReference type="GO" id="GO:0005886">
    <property type="term" value="C:plasma membrane"/>
    <property type="evidence" value="ECO:0007669"/>
    <property type="project" value="UniProtKB-SubCell"/>
</dbReference>
<protein>
    <submittedName>
        <fullName evidence="10">ABC-type antimicrobial peptide transport system,permease component</fullName>
    </submittedName>
</protein>
<evidence type="ECO:0000259" key="9">
    <source>
        <dbReference type="Pfam" id="PF12704"/>
    </source>
</evidence>
<reference evidence="10 11" key="1">
    <citation type="submission" date="2020-11" db="EMBL/GenBank/DDBJ databases">
        <title>Carbohydrate-dependent, anaerobic sulfur respiration: A novel catabolism in halophilic archaea.</title>
        <authorList>
            <person name="Sorokin D.Y."/>
            <person name="Messina E."/>
            <person name="Smedile F."/>
            <person name="La Cono V."/>
            <person name="Hallsworth J.E."/>
            <person name="Yakimov M.M."/>
        </authorList>
    </citation>
    <scope>NUCLEOTIDE SEQUENCE [LARGE SCALE GENOMIC DNA]</scope>
    <source>
        <strain evidence="10 11">HSR12-2</strain>
    </source>
</reference>
<dbReference type="Pfam" id="PF12704">
    <property type="entry name" value="MacB_PCD"/>
    <property type="match status" value="1"/>
</dbReference>
<sequence>MNLLESLRISWRSIRGHKLRSTLTTLGVIIGVAAVITFVTLGTGLEAGIIGDISPDDQRNVYTWAASPENSGQGPLAGAQPVFTQRDASEVANLSGVEDAYVYTQVPGQSVTYGNETVARQGGFIATGAGYLDDDEIAEGRRFSGGSTSLENGSIEAVLNPAMAGLFDRNVSVGDTLTIGAFQGLQVDVAVVGILENSDSRSAFEGFGPSPRLYIPADFQLIANAGEQPRYIALIAEAPTRSDADIEQVKTVTREYLTGPESDAGERATNQDLEFELQTSTELIGQLEDVLNLLQNFIVGIAGISLLVGSIGIANIMLVSVTERTREIGIMKAVGAQRRDILGLFIVEAIILGVLGAILGTALGLLAGYVVAGYIGIPWVFPVRWTAIAIVVGIAVGVLAGLYPAWSASRTDPIDALRYE</sequence>
<dbReference type="GO" id="GO:0022857">
    <property type="term" value="F:transmembrane transporter activity"/>
    <property type="evidence" value="ECO:0007669"/>
    <property type="project" value="TreeGrafter"/>
</dbReference>
<keyword evidence="5 7" id="KW-0472">Membrane</keyword>
<comment type="similarity">
    <text evidence="6">Belongs to the ABC-4 integral membrane protein family.</text>
</comment>
<keyword evidence="2" id="KW-1003">Cell membrane</keyword>
<evidence type="ECO:0000259" key="8">
    <source>
        <dbReference type="Pfam" id="PF02687"/>
    </source>
</evidence>
<keyword evidence="3 7" id="KW-0812">Transmembrane</keyword>
<feature type="transmembrane region" description="Helical" evidence="7">
    <location>
        <begin position="21"/>
        <end position="45"/>
    </location>
</feature>
<feature type="transmembrane region" description="Helical" evidence="7">
    <location>
        <begin position="342"/>
        <end position="371"/>
    </location>
</feature>
<evidence type="ECO:0000256" key="2">
    <source>
        <dbReference type="ARBA" id="ARBA00022475"/>
    </source>
</evidence>
<dbReference type="InterPro" id="IPR003838">
    <property type="entry name" value="ABC3_permease_C"/>
</dbReference>
<name>A0A897NDZ6_9EURY</name>
<gene>
    <name evidence="10" type="primary">salY</name>
    <name evidence="10" type="ORF">HSR122_1773</name>
</gene>
<dbReference type="InterPro" id="IPR025857">
    <property type="entry name" value="MacB_PCD"/>
</dbReference>
<dbReference type="RefSeq" id="WP_229109171.1">
    <property type="nucleotide sequence ID" value="NZ_CP064788.1"/>
</dbReference>
<evidence type="ECO:0000256" key="3">
    <source>
        <dbReference type="ARBA" id="ARBA00022692"/>
    </source>
</evidence>
<keyword evidence="11" id="KW-1185">Reference proteome</keyword>
<evidence type="ECO:0000256" key="7">
    <source>
        <dbReference type="SAM" id="Phobius"/>
    </source>
</evidence>
<comment type="subcellular location">
    <subcellularLocation>
        <location evidence="1">Cell membrane</location>
        <topology evidence="1">Multi-pass membrane protein</topology>
    </subcellularLocation>
</comment>
<organism evidence="10 11">
    <name type="scientific">Halapricum desulfuricans</name>
    <dbReference type="NCBI Taxonomy" id="2841257"/>
    <lineage>
        <taxon>Archaea</taxon>
        <taxon>Methanobacteriati</taxon>
        <taxon>Methanobacteriota</taxon>
        <taxon>Stenosarchaea group</taxon>
        <taxon>Halobacteria</taxon>
        <taxon>Halobacteriales</taxon>
        <taxon>Haloarculaceae</taxon>
        <taxon>Halapricum</taxon>
    </lineage>
</organism>
<dbReference type="GeneID" id="68852391"/>
<accession>A0A897NDZ6</accession>
<evidence type="ECO:0000256" key="1">
    <source>
        <dbReference type="ARBA" id="ARBA00004651"/>
    </source>
</evidence>
<evidence type="ECO:0000313" key="10">
    <source>
        <dbReference type="EMBL" id="QSG09159.1"/>
    </source>
</evidence>
<dbReference type="KEGG" id="hds:HSR122_1773"/>
<dbReference type="EMBL" id="CP064788">
    <property type="protein sequence ID" value="QSG09159.1"/>
    <property type="molecule type" value="Genomic_DNA"/>
</dbReference>
<feature type="domain" description="MacB-like periplasmic core" evidence="9">
    <location>
        <begin position="21"/>
        <end position="250"/>
    </location>
</feature>
<evidence type="ECO:0000256" key="4">
    <source>
        <dbReference type="ARBA" id="ARBA00022989"/>
    </source>
</evidence>
<evidence type="ECO:0000256" key="6">
    <source>
        <dbReference type="ARBA" id="ARBA00038076"/>
    </source>
</evidence>
<evidence type="ECO:0000313" key="11">
    <source>
        <dbReference type="Proteomes" id="UP000662973"/>
    </source>
</evidence>
<dbReference type="Proteomes" id="UP000662973">
    <property type="component" value="Chromosome"/>
</dbReference>
<proteinExistence type="inferred from homology"/>
<dbReference type="AlphaFoldDB" id="A0A897NDZ6"/>
<dbReference type="PANTHER" id="PTHR30572:SF4">
    <property type="entry name" value="ABC TRANSPORTER PERMEASE YTRF"/>
    <property type="match status" value="1"/>
</dbReference>